<dbReference type="SUPFAM" id="SSF53335">
    <property type="entry name" value="S-adenosyl-L-methionine-dependent methyltransferases"/>
    <property type="match status" value="1"/>
</dbReference>
<protein>
    <recommendedName>
        <fullName evidence="1">Methyltransferase type 11 domain-containing protein</fullName>
    </recommendedName>
</protein>
<dbReference type="AlphaFoldDB" id="A0A0P9D7Q6"/>
<dbReference type="EMBL" id="LJCR01000155">
    <property type="protein sequence ID" value="KPV53895.1"/>
    <property type="molecule type" value="Genomic_DNA"/>
</dbReference>
<dbReference type="Pfam" id="PF08241">
    <property type="entry name" value="Methyltransf_11"/>
    <property type="match status" value="1"/>
</dbReference>
<feature type="domain" description="Methyltransferase type 11" evidence="1">
    <location>
        <begin position="10"/>
        <end position="68"/>
    </location>
</feature>
<keyword evidence="3" id="KW-1185">Reference proteome</keyword>
<comment type="caution">
    <text evidence="2">The sequence shown here is derived from an EMBL/GenBank/DDBJ whole genome shotgun (WGS) entry which is preliminary data.</text>
</comment>
<evidence type="ECO:0000313" key="2">
    <source>
        <dbReference type="EMBL" id="KPV53895.1"/>
    </source>
</evidence>
<dbReference type="GO" id="GO:0008757">
    <property type="term" value="F:S-adenosylmethionine-dependent methyltransferase activity"/>
    <property type="evidence" value="ECO:0007669"/>
    <property type="project" value="InterPro"/>
</dbReference>
<evidence type="ECO:0000259" key="1">
    <source>
        <dbReference type="Pfam" id="PF08241"/>
    </source>
</evidence>
<gene>
    <name evidence="2" type="ORF">SE17_06985</name>
</gene>
<proteinExistence type="predicted"/>
<dbReference type="Proteomes" id="UP000050509">
    <property type="component" value="Unassembled WGS sequence"/>
</dbReference>
<dbReference type="CDD" id="cd02440">
    <property type="entry name" value="AdoMet_MTases"/>
    <property type="match status" value="1"/>
</dbReference>
<evidence type="ECO:0000313" key="3">
    <source>
        <dbReference type="Proteomes" id="UP000050509"/>
    </source>
</evidence>
<dbReference type="InterPro" id="IPR029063">
    <property type="entry name" value="SAM-dependent_MTases_sf"/>
</dbReference>
<dbReference type="Gene3D" id="3.40.50.150">
    <property type="entry name" value="Vaccinia Virus protein VP39"/>
    <property type="match status" value="1"/>
</dbReference>
<reference evidence="2 3" key="1">
    <citation type="submission" date="2015-09" db="EMBL/GenBank/DDBJ databases">
        <title>Draft genome sequence of Kouleothrix aurantiaca JCM 19913.</title>
        <authorList>
            <person name="Hemp J."/>
        </authorList>
    </citation>
    <scope>NUCLEOTIDE SEQUENCE [LARGE SCALE GENOMIC DNA]</scope>
    <source>
        <strain evidence="2 3">COM-B</strain>
    </source>
</reference>
<sequence length="162" mass="18275">MAYAGKLADYAGTHAEFLVGSGFPVPFANEIFDVVISEGVIEHFPPEDTEQMVREHVRVCKPGGRVIISVPNVFNLPLTYHKWRVGENYMAYPERSYTLNGLAKLLRKTGLQPIAYSGFAPTVGLEWYIHPYLKIRFPDSLLPTWLLARIGHEFLIVAEKKG</sequence>
<accession>A0A0P9D7Q6</accession>
<name>A0A0P9D7Q6_9CHLR</name>
<dbReference type="InterPro" id="IPR013216">
    <property type="entry name" value="Methyltransf_11"/>
</dbReference>
<organism evidence="2 3">
    <name type="scientific">Kouleothrix aurantiaca</name>
    <dbReference type="NCBI Taxonomy" id="186479"/>
    <lineage>
        <taxon>Bacteria</taxon>
        <taxon>Bacillati</taxon>
        <taxon>Chloroflexota</taxon>
        <taxon>Chloroflexia</taxon>
        <taxon>Chloroflexales</taxon>
        <taxon>Roseiflexineae</taxon>
        <taxon>Roseiflexaceae</taxon>
        <taxon>Kouleothrix</taxon>
    </lineage>
</organism>